<evidence type="ECO:0000313" key="3">
    <source>
        <dbReference type="Proteomes" id="UP001417504"/>
    </source>
</evidence>
<dbReference type="EMBL" id="JBBNAE010000005">
    <property type="protein sequence ID" value="KAK9124561.1"/>
    <property type="molecule type" value="Genomic_DNA"/>
</dbReference>
<dbReference type="GO" id="GO:0055028">
    <property type="term" value="C:cortical microtubule"/>
    <property type="evidence" value="ECO:0007669"/>
    <property type="project" value="TreeGrafter"/>
</dbReference>
<gene>
    <name evidence="2" type="ORF">Sjap_014163</name>
</gene>
<evidence type="ECO:0008006" key="4">
    <source>
        <dbReference type="Google" id="ProtNLM"/>
    </source>
</evidence>
<dbReference type="PANTHER" id="PTHR31342">
    <property type="entry name" value="PROTEIN CHUP1, CHLOROPLASTIC"/>
    <property type="match status" value="1"/>
</dbReference>
<dbReference type="PANTHER" id="PTHR31342:SF48">
    <property type="entry name" value="CHUP1-LIKE PROTEIN"/>
    <property type="match status" value="1"/>
</dbReference>
<dbReference type="Proteomes" id="UP001417504">
    <property type="component" value="Unassembled WGS sequence"/>
</dbReference>
<name>A0AAP0J1V0_9MAGN</name>
<accession>A0AAP0J1V0</accession>
<dbReference type="AlphaFoldDB" id="A0AAP0J1V0"/>
<proteinExistence type="predicted"/>
<comment type="caution">
    <text evidence="2">The sequence shown here is derived from an EMBL/GenBank/DDBJ whole genome shotgun (WGS) entry which is preliminary data.</text>
</comment>
<evidence type="ECO:0000313" key="2">
    <source>
        <dbReference type="EMBL" id="KAK9124561.1"/>
    </source>
</evidence>
<sequence length="438" mass="49677">MPINKEDLQITFLNCELESAAKRNCFLEKENEQLKQELAYLKAKICALKAQSLERKSSLRKKLSNTTFNGGNESMLQQKQQIALINSREECPTASEGALFASDPLETKAKVEKSLKVVPIPPPAPTSAKTAALPIDYANEKKVPAPPAPPPLPSKLLPRSVNIVRRVPEVMEFYRTITKKHNRADNKNSFQGIIPASANARNMIGEIENRSTYLLAIKSDVETHGEHIRFLTREVENAAFTEISDMEAFVKWLDLELSYLVDERAVLKHFPQWPERKADAMREAAFSYRDLKSLEAEVLSFKDNPKQLAILSLKKMQALQDRLEGSIHNVQRMRDSASQKYREFQIPWKWMLDTGVISQLKLSSLRLAKEYMKKVATELQSHSSKKEELMLQGVRFAFRVHQFAGGFDTEALRAFEEVKAATLDQFGQQNGDNSPKPC</sequence>
<keyword evidence="1" id="KW-0175">Coiled coil</keyword>
<protein>
    <recommendedName>
        <fullName evidence="4">Protein CHUP1, chloroplastic</fullName>
    </recommendedName>
</protein>
<keyword evidence="3" id="KW-1185">Reference proteome</keyword>
<reference evidence="2 3" key="1">
    <citation type="submission" date="2024-01" db="EMBL/GenBank/DDBJ databases">
        <title>Genome assemblies of Stephania.</title>
        <authorList>
            <person name="Yang L."/>
        </authorList>
    </citation>
    <scope>NUCLEOTIDE SEQUENCE [LARGE SCALE GENOMIC DNA]</scope>
    <source>
        <strain evidence="2">QJT</strain>
        <tissue evidence="2">Leaf</tissue>
    </source>
</reference>
<dbReference type="GO" id="GO:0072699">
    <property type="term" value="P:protein localization to cortical microtubule cytoskeleton"/>
    <property type="evidence" value="ECO:0007669"/>
    <property type="project" value="TreeGrafter"/>
</dbReference>
<organism evidence="2 3">
    <name type="scientific">Stephania japonica</name>
    <dbReference type="NCBI Taxonomy" id="461633"/>
    <lineage>
        <taxon>Eukaryota</taxon>
        <taxon>Viridiplantae</taxon>
        <taxon>Streptophyta</taxon>
        <taxon>Embryophyta</taxon>
        <taxon>Tracheophyta</taxon>
        <taxon>Spermatophyta</taxon>
        <taxon>Magnoliopsida</taxon>
        <taxon>Ranunculales</taxon>
        <taxon>Menispermaceae</taxon>
        <taxon>Menispermoideae</taxon>
        <taxon>Cissampelideae</taxon>
        <taxon>Stephania</taxon>
    </lineage>
</organism>
<evidence type="ECO:0000256" key="1">
    <source>
        <dbReference type="ARBA" id="ARBA00023054"/>
    </source>
</evidence>
<dbReference type="InterPro" id="IPR040265">
    <property type="entry name" value="CHUP1/IPGA1-like"/>
</dbReference>